<reference evidence="2" key="1">
    <citation type="submission" date="2019-08" db="EMBL/GenBank/DDBJ databases">
        <authorList>
            <person name="Kucharzyk K."/>
            <person name="Murdoch R.W."/>
            <person name="Higgins S."/>
            <person name="Loffler F."/>
        </authorList>
    </citation>
    <scope>NUCLEOTIDE SEQUENCE</scope>
</reference>
<organism evidence="2">
    <name type="scientific">bioreactor metagenome</name>
    <dbReference type="NCBI Taxonomy" id="1076179"/>
    <lineage>
        <taxon>unclassified sequences</taxon>
        <taxon>metagenomes</taxon>
        <taxon>ecological metagenomes</taxon>
    </lineage>
</organism>
<protein>
    <recommendedName>
        <fullName evidence="1">HTH LytTR-type domain-containing protein</fullName>
    </recommendedName>
</protein>
<sequence>MIKIAVYDSNQAKLDELRNFIENDLNEDGIEFTTIYFTDSKALWNYLSGNNSIDIILLDLCHQYQRGIQLVNDIEKTYPHIGLLFFSKQLGALNFASRTLVDSANHITDNDSKYILSIPLSINDLRMSLVSTVKLFEYQERNKITVRSRGQIYSLRLNFIDYIVSSSRQIIFHGCGKELPVYGKLDEIEEKLGPSFLRCHQSYLVNISRIAVFDKHGIQLRSGAKIPVSKARHAKAYADFLKLTDGNFNFPHSEEGA</sequence>
<dbReference type="GO" id="GO:0000156">
    <property type="term" value="F:phosphorelay response regulator activity"/>
    <property type="evidence" value="ECO:0007669"/>
    <property type="project" value="InterPro"/>
</dbReference>
<dbReference type="SMART" id="SM00850">
    <property type="entry name" value="LytTR"/>
    <property type="match status" value="1"/>
</dbReference>
<dbReference type="PANTHER" id="PTHR37299">
    <property type="entry name" value="TRANSCRIPTIONAL REGULATOR-RELATED"/>
    <property type="match status" value="1"/>
</dbReference>
<name>A0A644VYK0_9ZZZZ</name>
<dbReference type="InterPro" id="IPR046947">
    <property type="entry name" value="LytR-like"/>
</dbReference>
<accession>A0A644VYK0</accession>
<dbReference type="Gene3D" id="3.40.50.2300">
    <property type="match status" value="1"/>
</dbReference>
<dbReference type="Gene3D" id="2.40.50.1020">
    <property type="entry name" value="LytTr DNA-binding domain"/>
    <property type="match status" value="1"/>
</dbReference>
<proteinExistence type="predicted"/>
<evidence type="ECO:0000313" key="2">
    <source>
        <dbReference type="EMBL" id="MPL96555.1"/>
    </source>
</evidence>
<dbReference type="PROSITE" id="PS50930">
    <property type="entry name" value="HTH_LYTTR"/>
    <property type="match status" value="1"/>
</dbReference>
<gene>
    <name evidence="2" type="ORF">SDC9_42737</name>
</gene>
<dbReference type="AlphaFoldDB" id="A0A644VYK0"/>
<dbReference type="PANTHER" id="PTHR37299:SF1">
    <property type="entry name" value="STAGE 0 SPORULATION PROTEIN A HOMOLOG"/>
    <property type="match status" value="1"/>
</dbReference>
<dbReference type="GO" id="GO:0003677">
    <property type="term" value="F:DNA binding"/>
    <property type="evidence" value="ECO:0007669"/>
    <property type="project" value="InterPro"/>
</dbReference>
<dbReference type="InterPro" id="IPR007492">
    <property type="entry name" value="LytTR_DNA-bd_dom"/>
</dbReference>
<evidence type="ECO:0000259" key="1">
    <source>
        <dbReference type="PROSITE" id="PS50930"/>
    </source>
</evidence>
<comment type="caution">
    <text evidence="2">The sequence shown here is derived from an EMBL/GenBank/DDBJ whole genome shotgun (WGS) entry which is preliminary data.</text>
</comment>
<feature type="domain" description="HTH LytTR-type" evidence="1">
    <location>
        <begin position="144"/>
        <end position="242"/>
    </location>
</feature>
<dbReference type="Pfam" id="PF04397">
    <property type="entry name" value="LytTR"/>
    <property type="match status" value="1"/>
</dbReference>
<dbReference type="EMBL" id="VSSQ01000514">
    <property type="protein sequence ID" value="MPL96555.1"/>
    <property type="molecule type" value="Genomic_DNA"/>
</dbReference>